<sequence length="62" mass="7276">MMTAENLMAITSMAFLDKIYRYVERLIWIFKGVLISTTFYLTCARLLANILRTEQGSDLWTH</sequence>
<keyword evidence="1" id="KW-1133">Transmembrane helix</keyword>
<keyword evidence="1" id="KW-0472">Membrane</keyword>
<dbReference type="EMBL" id="HACG01032519">
    <property type="protein sequence ID" value="CEK79384.1"/>
    <property type="molecule type" value="Transcribed_RNA"/>
</dbReference>
<dbReference type="EMBL" id="HACG01032520">
    <property type="protein sequence ID" value="CEK79385.1"/>
    <property type="molecule type" value="Transcribed_RNA"/>
</dbReference>
<protein>
    <submittedName>
        <fullName evidence="3">Uncharacterized protein</fullName>
    </submittedName>
</protein>
<name>A0A0B7AHI9_9EUPU</name>
<evidence type="ECO:0000256" key="1">
    <source>
        <dbReference type="SAM" id="Phobius"/>
    </source>
</evidence>
<accession>A0A0B7AHI9</accession>
<gene>
    <name evidence="3" type="primary">ORF115125</name>
    <name evidence="2" type="synonym">ORF115123</name>
</gene>
<proteinExistence type="predicted"/>
<dbReference type="AlphaFoldDB" id="A0A0B7AHI9"/>
<evidence type="ECO:0000313" key="3">
    <source>
        <dbReference type="EMBL" id="CEK79385.1"/>
    </source>
</evidence>
<evidence type="ECO:0000313" key="2">
    <source>
        <dbReference type="EMBL" id="CEK79384.1"/>
    </source>
</evidence>
<keyword evidence="1" id="KW-0812">Transmembrane</keyword>
<organism evidence="3">
    <name type="scientific">Arion vulgaris</name>
    <dbReference type="NCBI Taxonomy" id="1028688"/>
    <lineage>
        <taxon>Eukaryota</taxon>
        <taxon>Metazoa</taxon>
        <taxon>Spiralia</taxon>
        <taxon>Lophotrochozoa</taxon>
        <taxon>Mollusca</taxon>
        <taxon>Gastropoda</taxon>
        <taxon>Heterobranchia</taxon>
        <taxon>Euthyneura</taxon>
        <taxon>Panpulmonata</taxon>
        <taxon>Eupulmonata</taxon>
        <taxon>Stylommatophora</taxon>
        <taxon>Helicina</taxon>
        <taxon>Arionoidea</taxon>
        <taxon>Arionidae</taxon>
        <taxon>Arion</taxon>
    </lineage>
</organism>
<feature type="transmembrane region" description="Helical" evidence="1">
    <location>
        <begin position="26"/>
        <end position="48"/>
    </location>
</feature>
<reference evidence="3" key="1">
    <citation type="submission" date="2014-12" db="EMBL/GenBank/DDBJ databases">
        <title>Insight into the proteome of Arion vulgaris.</title>
        <authorList>
            <person name="Aradska J."/>
            <person name="Bulat T."/>
            <person name="Smidak R."/>
            <person name="Sarate P."/>
            <person name="Gangsoo J."/>
            <person name="Sialana F."/>
            <person name="Bilban M."/>
            <person name="Lubec G."/>
        </authorList>
    </citation>
    <scope>NUCLEOTIDE SEQUENCE</scope>
    <source>
        <tissue evidence="3">Skin</tissue>
    </source>
</reference>